<evidence type="ECO:0000313" key="5">
    <source>
        <dbReference type="Proteomes" id="UP000006727"/>
    </source>
</evidence>
<reference evidence="4 5" key="2">
    <citation type="journal article" date="2018" name="Plant J.">
        <title>The Physcomitrella patens chromosome-scale assembly reveals moss genome structure and evolution.</title>
        <authorList>
            <person name="Lang D."/>
            <person name="Ullrich K.K."/>
            <person name="Murat F."/>
            <person name="Fuchs J."/>
            <person name="Jenkins J."/>
            <person name="Haas F.B."/>
            <person name="Piednoel M."/>
            <person name="Gundlach H."/>
            <person name="Van Bel M."/>
            <person name="Meyberg R."/>
            <person name="Vives C."/>
            <person name="Morata J."/>
            <person name="Symeonidi A."/>
            <person name="Hiss M."/>
            <person name="Muchero W."/>
            <person name="Kamisugi Y."/>
            <person name="Saleh O."/>
            <person name="Blanc G."/>
            <person name="Decker E.L."/>
            <person name="van Gessel N."/>
            <person name="Grimwood J."/>
            <person name="Hayes R.D."/>
            <person name="Graham S.W."/>
            <person name="Gunter L.E."/>
            <person name="McDaniel S.F."/>
            <person name="Hoernstein S.N.W."/>
            <person name="Larsson A."/>
            <person name="Li F.W."/>
            <person name="Perroud P.F."/>
            <person name="Phillips J."/>
            <person name="Ranjan P."/>
            <person name="Rokshar D.S."/>
            <person name="Rothfels C.J."/>
            <person name="Schneider L."/>
            <person name="Shu S."/>
            <person name="Stevenson D.W."/>
            <person name="Thummler F."/>
            <person name="Tillich M."/>
            <person name="Villarreal Aguilar J.C."/>
            <person name="Widiez T."/>
            <person name="Wong G.K."/>
            <person name="Wymore A."/>
            <person name="Zhang Y."/>
            <person name="Zimmer A.D."/>
            <person name="Quatrano R.S."/>
            <person name="Mayer K.F.X."/>
            <person name="Goodstein D."/>
            <person name="Casacuberta J.M."/>
            <person name="Vandepoele K."/>
            <person name="Reski R."/>
            <person name="Cuming A.C."/>
            <person name="Tuskan G.A."/>
            <person name="Maumus F."/>
            <person name="Salse J."/>
            <person name="Schmutz J."/>
            <person name="Rensing S.A."/>
        </authorList>
    </citation>
    <scope>NUCLEOTIDE SEQUENCE [LARGE SCALE GENOMIC DNA]</scope>
    <source>
        <strain evidence="4 5">cv. Gransden 2004</strain>
    </source>
</reference>
<dbReference type="GO" id="GO:0004672">
    <property type="term" value="F:protein kinase activity"/>
    <property type="evidence" value="ECO:0007669"/>
    <property type="project" value="InterPro"/>
</dbReference>
<dbReference type="InterPro" id="IPR011009">
    <property type="entry name" value="Kinase-like_dom_sf"/>
</dbReference>
<dbReference type="Proteomes" id="UP000006727">
    <property type="component" value="Chromosome 10"/>
</dbReference>
<dbReference type="EnsemblPlants" id="Pp3c10_7990V3.2">
    <property type="protein sequence ID" value="Pp3c10_7990V3.2"/>
    <property type="gene ID" value="Pp3c10_7990"/>
</dbReference>
<keyword evidence="5" id="KW-1185">Reference proteome</keyword>
<sequence>MVQSKYATLVAAGHLREIMTNCGDPLELQSSQPPNVAQVCLTGSYYRGRQADVWALGCTLYCMVMGRYPFMGDTLPSIYEKIVNQPLLVPEATNPELADLLRGLLCKGEMGFGGLWNGRDRISVWKDARKRFSLAVAAAHPWSTRGYAQVQASCNPTVYEVQHPFPAGGAALAVGGNGSVELGSVV</sequence>
<dbReference type="GO" id="GO:0005524">
    <property type="term" value="F:ATP binding"/>
    <property type="evidence" value="ECO:0007669"/>
    <property type="project" value="UniProtKB-KW"/>
</dbReference>
<dbReference type="Gene3D" id="1.10.510.10">
    <property type="entry name" value="Transferase(Phosphotransferase) domain 1"/>
    <property type="match status" value="1"/>
</dbReference>
<dbReference type="SUPFAM" id="SSF56112">
    <property type="entry name" value="Protein kinase-like (PK-like)"/>
    <property type="match status" value="1"/>
</dbReference>
<protein>
    <recommendedName>
        <fullName evidence="3">Protein kinase domain-containing protein</fullName>
    </recommendedName>
</protein>
<dbReference type="Pfam" id="PF00069">
    <property type="entry name" value="Pkinase"/>
    <property type="match status" value="1"/>
</dbReference>
<feature type="domain" description="Protein kinase" evidence="3">
    <location>
        <begin position="1"/>
        <end position="143"/>
    </location>
</feature>
<dbReference type="AlphaFoldDB" id="A0A7I4A4X1"/>
<organism evidence="4 5">
    <name type="scientific">Physcomitrium patens</name>
    <name type="common">Spreading-leaved earth moss</name>
    <name type="synonym">Physcomitrella patens</name>
    <dbReference type="NCBI Taxonomy" id="3218"/>
    <lineage>
        <taxon>Eukaryota</taxon>
        <taxon>Viridiplantae</taxon>
        <taxon>Streptophyta</taxon>
        <taxon>Embryophyta</taxon>
        <taxon>Bryophyta</taxon>
        <taxon>Bryophytina</taxon>
        <taxon>Bryopsida</taxon>
        <taxon>Funariidae</taxon>
        <taxon>Funariales</taxon>
        <taxon>Funariaceae</taxon>
        <taxon>Physcomitrium</taxon>
    </lineage>
</organism>
<dbReference type="Gramene" id="Pp3c10_7990V3.2">
    <property type="protein sequence ID" value="Pp3c10_7990V3.2"/>
    <property type="gene ID" value="Pp3c10_7990"/>
</dbReference>
<dbReference type="EMBL" id="ABEU02000010">
    <property type="status" value="NOT_ANNOTATED_CDS"/>
    <property type="molecule type" value="Genomic_DNA"/>
</dbReference>
<evidence type="ECO:0000256" key="2">
    <source>
        <dbReference type="ARBA" id="ARBA00022840"/>
    </source>
</evidence>
<dbReference type="PANTHER" id="PTHR24346:SF39">
    <property type="entry name" value="SERINE_THREONINE-PROTEIN KINASE GRIK1-RELATED"/>
    <property type="match status" value="1"/>
</dbReference>
<keyword evidence="2" id="KW-0067">ATP-binding</keyword>
<evidence type="ECO:0000256" key="1">
    <source>
        <dbReference type="ARBA" id="ARBA00022741"/>
    </source>
</evidence>
<name>A0A7I4A4X1_PHYPA</name>
<dbReference type="InParanoid" id="A0A7I4A4X1"/>
<dbReference type="PANTHER" id="PTHR24346">
    <property type="entry name" value="MAP/MICROTUBULE AFFINITY-REGULATING KINASE"/>
    <property type="match status" value="1"/>
</dbReference>
<evidence type="ECO:0000313" key="4">
    <source>
        <dbReference type="EnsemblPlants" id="Pp3c10_7990V3.2"/>
    </source>
</evidence>
<dbReference type="InterPro" id="IPR000719">
    <property type="entry name" value="Prot_kinase_dom"/>
</dbReference>
<accession>A0A7I4A4X1</accession>
<dbReference type="PROSITE" id="PS50011">
    <property type="entry name" value="PROTEIN_KINASE_DOM"/>
    <property type="match status" value="1"/>
</dbReference>
<reference evidence="4 5" key="1">
    <citation type="journal article" date="2008" name="Science">
        <title>The Physcomitrella genome reveals evolutionary insights into the conquest of land by plants.</title>
        <authorList>
            <person name="Rensing S."/>
            <person name="Lang D."/>
            <person name="Zimmer A."/>
            <person name="Terry A."/>
            <person name="Salamov A."/>
            <person name="Shapiro H."/>
            <person name="Nishiyama T."/>
            <person name="Perroud P.-F."/>
            <person name="Lindquist E."/>
            <person name="Kamisugi Y."/>
            <person name="Tanahashi T."/>
            <person name="Sakakibara K."/>
            <person name="Fujita T."/>
            <person name="Oishi K."/>
            <person name="Shin-I T."/>
            <person name="Kuroki Y."/>
            <person name="Toyoda A."/>
            <person name="Suzuki Y."/>
            <person name="Hashimoto A."/>
            <person name="Yamaguchi K."/>
            <person name="Sugano A."/>
            <person name="Kohara Y."/>
            <person name="Fujiyama A."/>
            <person name="Anterola A."/>
            <person name="Aoki S."/>
            <person name="Ashton N."/>
            <person name="Barbazuk W.B."/>
            <person name="Barker E."/>
            <person name="Bennetzen J."/>
            <person name="Bezanilla M."/>
            <person name="Blankenship R."/>
            <person name="Cho S.H."/>
            <person name="Dutcher S."/>
            <person name="Estelle M."/>
            <person name="Fawcett J.A."/>
            <person name="Gundlach H."/>
            <person name="Hanada K."/>
            <person name="Heyl A."/>
            <person name="Hicks K.A."/>
            <person name="Hugh J."/>
            <person name="Lohr M."/>
            <person name="Mayer K."/>
            <person name="Melkozernov A."/>
            <person name="Murata T."/>
            <person name="Nelson D."/>
            <person name="Pils B."/>
            <person name="Prigge M."/>
            <person name="Reiss B."/>
            <person name="Renner T."/>
            <person name="Rombauts S."/>
            <person name="Rushton P."/>
            <person name="Sanderfoot A."/>
            <person name="Schween G."/>
            <person name="Shiu S.-H."/>
            <person name="Stueber K."/>
            <person name="Theodoulou F.L."/>
            <person name="Tu H."/>
            <person name="Van de Peer Y."/>
            <person name="Verrier P.J."/>
            <person name="Waters E."/>
            <person name="Wood A."/>
            <person name="Yang L."/>
            <person name="Cove D."/>
            <person name="Cuming A."/>
            <person name="Hasebe M."/>
            <person name="Lucas S."/>
            <person name="Mishler D.B."/>
            <person name="Reski R."/>
            <person name="Grigoriev I."/>
            <person name="Quatrano R.S."/>
            <person name="Boore J.L."/>
        </authorList>
    </citation>
    <scope>NUCLEOTIDE SEQUENCE [LARGE SCALE GENOMIC DNA]</scope>
    <source>
        <strain evidence="4 5">cv. Gransden 2004</strain>
    </source>
</reference>
<evidence type="ECO:0000259" key="3">
    <source>
        <dbReference type="PROSITE" id="PS50011"/>
    </source>
</evidence>
<proteinExistence type="predicted"/>
<reference evidence="4" key="3">
    <citation type="submission" date="2020-12" db="UniProtKB">
        <authorList>
            <consortium name="EnsemblPlants"/>
        </authorList>
    </citation>
    <scope>IDENTIFICATION</scope>
</reference>
<keyword evidence="1" id="KW-0547">Nucleotide-binding</keyword>